<sequence length="305" mass="34509">MDSLKKVLSNILESGSFSDLTLICGSKIFRVHCCIICPQSKFFCKALDGPFQEASSRTITLHDDDPSIVEKMLHYLYEANYEDGSASSPFEITCTDNQDEILRQEESTKECRTSSIQKNSNTFEQGNRAHINAQMYVIADKYGITELKELAKEKFKLALESDWQDLTFISVVEFVYGPTSPTNSELRGVAYPDFAYDFLVLTMEKALPFQQQCDEQAADQVPVIPTTGVSLSPLASSHKSRSRPTRENYCGVCKRSFVDRSALRQHDTDAHWWCTDCNTSFRSVQRARTHRSKSEGNEGISSQKR</sequence>
<dbReference type="SUPFAM" id="SSF54695">
    <property type="entry name" value="POZ domain"/>
    <property type="match status" value="1"/>
</dbReference>
<gene>
    <name evidence="5" type="ORF">T310_9935</name>
</gene>
<dbReference type="CDD" id="cd18186">
    <property type="entry name" value="BTB_POZ_ZBTB_KLHL-like"/>
    <property type="match status" value="1"/>
</dbReference>
<dbReference type="Pfam" id="PF12874">
    <property type="entry name" value="zf-met"/>
    <property type="match status" value="1"/>
</dbReference>
<dbReference type="PANTHER" id="PTHR47843:SF5">
    <property type="entry name" value="BTB_POZ DOMAIN PROTEIN"/>
    <property type="match status" value="1"/>
</dbReference>
<feature type="domain" description="C2H2-type" evidence="4">
    <location>
        <begin position="248"/>
        <end position="271"/>
    </location>
</feature>
<dbReference type="SMART" id="SM00225">
    <property type="entry name" value="BTB"/>
    <property type="match status" value="1"/>
</dbReference>
<dbReference type="InterPro" id="IPR013087">
    <property type="entry name" value="Znf_C2H2_type"/>
</dbReference>
<dbReference type="Gene3D" id="3.30.710.10">
    <property type="entry name" value="Potassium Channel Kv1.1, Chain A"/>
    <property type="match status" value="1"/>
</dbReference>
<dbReference type="EMBL" id="LASV01000764">
    <property type="protein sequence ID" value="KKA16473.1"/>
    <property type="molecule type" value="Genomic_DNA"/>
</dbReference>
<dbReference type="AlphaFoldDB" id="A0A0F4YFS8"/>
<dbReference type="PROSITE" id="PS50097">
    <property type="entry name" value="BTB"/>
    <property type="match status" value="1"/>
</dbReference>
<evidence type="ECO:0000313" key="6">
    <source>
        <dbReference type="Proteomes" id="UP000053958"/>
    </source>
</evidence>
<evidence type="ECO:0000259" key="4">
    <source>
        <dbReference type="PROSITE" id="PS50157"/>
    </source>
</evidence>
<dbReference type="PANTHER" id="PTHR47843">
    <property type="entry name" value="BTB DOMAIN-CONTAINING PROTEIN-RELATED"/>
    <property type="match status" value="1"/>
</dbReference>
<keyword evidence="1" id="KW-0479">Metal-binding</keyword>
<evidence type="ECO:0000313" key="5">
    <source>
        <dbReference type="EMBL" id="KKA16473.1"/>
    </source>
</evidence>
<dbReference type="PROSITE" id="PS50157">
    <property type="entry name" value="ZINC_FINGER_C2H2_2"/>
    <property type="match status" value="1"/>
</dbReference>
<keyword evidence="1" id="KW-0862">Zinc</keyword>
<dbReference type="InterPro" id="IPR000210">
    <property type="entry name" value="BTB/POZ_dom"/>
</dbReference>
<dbReference type="Proteomes" id="UP000053958">
    <property type="component" value="Unassembled WGS sequence"/>
</dbReference>
<proteinExistence type="predicted"/>
<keyword evidence="6" id="KW-1185">Reference proteome</keyword>
<protein>
    <submittedName>
        <fullName evidence="5">BTB/POZ domain protein</fullName>
    </submittedName>
</protein>
<accession>A0A0F4YFS8</accession>
<dbReference type="GO" id="GO:0008270">
    <property type="term" value="F:zinc ion binding"/>
    <property type="evidence" value="ECO:0007669"/>
    <property type="project" value="UniProtKB-KW"/>
</dbReference>
<dbReference type="OrthoDB" id="6359816at2759"/>
<keyword evidence="1" id="KW-0863">Zinc-finger</keyword>
<dbReference type="Pfam" id="PF00651">
    <property type="entry name" value="BTB"/>
    <property type="match status" value="1"/>
</dbReference>
<reference evidence="5 6" key="1">
    <citation type="submission" date="2015-04" db="EMBL/GenBank/DDBJ databases">
        <authorList>
            <person name="Heijne W.H."/>
            <person name="Fedorova N.D."/>
            <person name="Nierman W.C."/>
            <person name="Vollebregt A.W."/>
            <person name="Zhao Z."/>
            <person name="Wu L."/>
            <person name="Kumar M."/>
            <person name="Stam H."/>
            <person name="van den Berg M.A."/>
            <person name="Pel H.J."/>
        </authorList>
    </citation>
    <scope>NUCLEOTIDE SEQUENCE [LARGE SCALE GENOMIC DNA]</scope>
    <source>
        <strain evidence="5 6">CBS 393.64</strain>
    </source>
</reference>
<evidence type="ECO:0000256" key="1">
    <source>
        <dbReference type="PROSITE-ProRule" id="PRU00042"/>
    </source>
</evidence>
<feature type="region of interest" description="Disordered" evidence="2">
    <location>
        <begin position="285"/>
        <end position="305"/>
    </location>
</feature>
<dbReference type="InterPro" id="IPR011333">
    <property type="entry name" value="SKP1/BTB/POZ_sf"/>
</dbReference>
<evidence type="ECO:0000256" key="2">
    <source>
        <dbReference type="SAM" id="MobiDB-lite"/>
    </source>
</evidence>
<name>A0A0F4YFS8_RASE3</name>
<dbReference type="PROSITE" id="PS00028">
    <property type="entry name" value="ZINC_FINGER_C2H2_1"/>
    <property type="match status" value="1"/>
</dbReference>
<dbReference type="GeneID" id="25321849"/>
<evidence type="ECO:0000259" key="3">
    <source>
        <dbReference type="PROSITE" id="PS50097"/>
    </source>
</evidence>
<organism evidence="5 6">
    <name type="scientific">Rasamsonia emersonii (strain ATCC 16479 / CBS 393.64 / IMI 116815)</name>
    <dbReference type="NCBI Taxonomy" id="1408163"/>
    <lineage>
        <taxon>Eukaryota</taxon>
        <taxon>Fungi</taxon>
        <taxon>Dikarya</taxon>
        <taxon>Ascomycota</taxon>
        <taxon>Pezizomycotina</taxon>
        <taxon>Eurotiomycetes</taxon>
        <taxon>Eurotiomycetidae</taxon>
        <taxon>Eurotiales</taxon>
        <taxon>Trichocomaceae</taxon>
        <taxon>Rasamsonia</taxon>
    </lineage>
</organism>
<dbReference type="STRING" id="1408163.A0A0F4YFS8"/>
<feature type="domain" description="BTB" evidence="3">
    <location>
        <begin position="18"/>
        <end position="85"/>
    </location>
</feature>
<comment type="caution">
    <text evidence="5">The sequence shown here is derived from an EMBL/GenBank/DDBJ whole genome shotgun (WGS) entry which is preliminary data.</text>
</comment>
<dbReference type="RefSeq" id="XP_013323085.1">
    <property type="nucleotide sequence ID" value="XM_013467631.1"/>
</dbReference>